<organism evidence="1 2">
    <name type="scientific">Human mastadenovirus C</name>
    <dbReference type="NCBI Taxonomy" id="129951"/>
    <lineage>
        <taxon>Viruses</taxon>
        <taxon>Varidnaviria</taxon>
        <taxon>Bamfordvirae</taxon>
        <taxon>Preplasmiviricota</taxon>
        <taxon>Polisuviricotina</taxon>
        <taxon>Pharingeaviricetes</taxon>
        <taxon>Rowavirales</taxon>
        <taxon>Adenoviridae</taxon>
        <taxon>Mastadenovirus</taxon>
        <taxon>Mastadenovirus caesari</taxon>
    </lineage>
</organism>
<dbReference type="Proteomes" id="UP000135822">
    <property type="component" value="Segment"/>
</dbReference>
<protein>
    <submittedName>
        <fullName evidence="1">Hypothetical 15.7 kDa protein</fullName>
    </submittedName>
</protein>
<reference evidence="1 2" key="1">
    <citation type="journal article" date="2011" name="J. Clin. Microbiol.">
        <title>Computational analysis of two species C human adenoviruses provides evidence of a novel virus.</title>
        <authorList>
            <person name="Walsh M.P."/>
            <person name="Seto J."/>
            <person name="Liu E.B."/>
            <person name="Dehghan S."/>
            <person name="Hudson N.R."/>
            <person name="Lukashev A.N."/>
            <person name="Ivanova O."/>
            <person name="Chodosh J."/>
            <person name="Dyer D.W."/>
            <person name="Jones M.S."/>
            <person name="Seto D."/>
        </authorList>
    </citation>
    <scope>NUCLEOTIDE SEQUENCE [LARGE SCALE GENOMIC DNA]</scope>
    <source>
        <strain evidence="1">Human/RUS/16700/2001/57[P1H57F6]</strain>
    </source>
</reference>
<evidence type="ECO:0000313" key="2">
    <source>
        <dbReference type="Proteomes" id="UP000135822"/>
    </source>
</evidence>
<dbReference type="EMBL" id="HQ003817">
    <property type="protein sequence ID" value="ADM46173.1"/>
    <property type="molecule type" value="Genomic_DNA"/>
</dbReference>
<accession>E1ART1</accession>
<proteinExistence type="predicted"/>
<evidence type="ECO:0000313" key="1">
    <source>
        <dbReference type="EMBL" id="ADM46173.1"/>
    </source>
</evidence>
<name>E1ART1_9ADEN</name>
<sequence length="134" mass="15705">MLHNGFQKANCPHVQVDVKAKPFRGQLNIIVQVCTDQHGHFPARNHDKRTHTDYDTHTRSYANQRSPDVSLLHGRRYKMQGAAQKIRQSLAQKSKHIVVMLMQIKAGKFRNHHRKRHHFSLKHVCGFLHKHKIK</sequence>